<comment type="caution">
    <text evidence="3">The sequence shown here is derived from an EMBL/GenBank/DDBJ whole genome shotgun (WGS) entry which is preliminary data.</text>
</comment>
<dbReference type="InterPro" id="IPR038366">
    <property type="entry name" value="Znf_CppX_C4_sf"/>
</dbReference>
<evidence type="ECO:0000313" key="3">
    <source>
        <dbReference type="EMBL" id="GIH68725.1"/>
    </source>
</evidence>
<dbReference type="PROSITE" id="PS51902">
    <property type="entry name" value="CLPX_ZB"/>
    <property type="match status" value="1"/>
</dbReference>
<feature type="domain" description="ClpX-type ZB" evidence="2">
    <location>
        <begin position="1"/>
        <end position="54"/>
    </location>
</feature>
<dbReference type="InterPro" id="IPR059188">
    <property type="entry name" value="Znf_CLPX-like"/>
</dbReference>
<proteinExistence type="inferred from homology"/>
<evidence type="ECO:0000313" key="4">
    <source>
        <dbReference type="Proteomes" id="UP000610966"/>
    </source>
</evidence>
<dbReference type="EMBL" id="BOOG01000009">
    <property type="protein sequence ID" value="GIH68725.1"/>
    <property type="molecule type" value="Genomic_DNA"/>
</dbReference>
<keyword evidence="1" id="KW-0143">Chaperone</keyword>
<name>A0A8J3R5B2_9ACTN</name>
<keyword evidence="4" id="KW-1185">Reference proteome</keyword>
<dbReference type="RefSeq" id="WP_204011854.1">
    <property type="nucleotide sequence ID" value="NZ_BOOG01000009.1"/>
</dbReference>
<keyword evidence="1" id="KW-0862">Zinc</keyword>
<feature type="binding site" evidence="1">
    <location>
        <position position="13"/>
    </location>
    <ligand>
        <name>Zn(2+)</name>
        <dbReference type="ChEBI" id="CHEBI:29105"/>
    </ligand>
</feature>
<dbReference type="Proteomes" id="UP000610966">
    <property type="component" value="Unassembled WGS sequence"/>
</dbReference>
<dbReference type="InterPro" id="IPR010603">
    <property type="entry name" value="Znf_CppX_C4"/>
</dbReference>
<dbReference type="GO" id="GO:0051082">
    <property type="term" value="F:unfolded protein binding"/>
    <property type="evidence" value="ECO:0007669"/>
    <property type="project" value="UniProtKB-UniRule"/>
</dbReference>
<reference evidence="3" key="1">
    <citation type="submission" date="2021-01" db="EMBL/GenBank/DDBJ databases">
        <title>Whole genome shotgun sequence of Sphaerimonospora thailandensis NBRC 107569.</title>
        <authorList>
            <person name="Komaki H."/>
            <person name="Tamura T."/>
        </authorList>
    </citation>
    <scope>NUCLEOTIDE SEQUENCE</scope>
    <source>
        <strain evidence="3">NBRC 107569</strain>
    </source>
</reference>
<feature type="binding site" evidence="1">
    <location>
        <position position="38"/>
    </location>
    <ligand>
        <name>Zn(2+)</name>
        <dbReference type="ChEBI" id="CHEBI:29105"/>
    </ligand>
</feature>
<gene>
    <name evidence="3" type="ORF">Mth01_09780</name>
</gene>
<feature type="binding site" evidence="1">
    <location>
        <position position="35"/>
    </location>
    <ligand>
        <name>Zn(2+)</name>
        <dbReference type="ChEBI" id="CHEBI:29105"/>
    </ligand>
</feature>
<dbReference type="GO" id="GO:0006457">
    <property type="term" value="P:protein folding"/>
    <property type="evidence" value="ECO:0007669"/>
    <property type="project" value="UniProtKB-UniRule"/>
</dbReference>
<keyword evidence="1" id="KW-0479">Metal-binding</keyword>
<dbReference type="SMART" id="SM00994">
    <property type="entry name" value="zf-C4_ClpX"/>
    <property type="match status" value="1"/>
</dbReference>
<dbReference type="SUPFAM" id="SSF57716">
    <property type="entry name" value="Glucocorticoid receptor-like (DNA-binding domain)"/>
    <property type="match status" value="1"/>
</dbReference>
<evidence type="ECO:0000256" key="1">
    <source>
        <dbReference type="PROSITE-ProRule" id="PRU01250"/>
    </source>
</evidence>
<dbReference type="Pfam" id="PF06689">
    <property type="entry name" value="zf-C4_ClpX"/>
    <property type="match status" value="1"/>
</dbReference>
<comment type="similarity">
    <text evidence="1">Belongs to the ClpX chaperone family.</text>
</comment>
<protein>
    <recommendedName>
        <fullName evidence="2">ClpX-type ZB domain-containing protein</fullName>
    </recommendedName>
</protein>
<dbReference type="GO" id="GO:0008270">
    <property type="term" value="F:zinc ion binding"/>
    <property type="evidence" value="ECO:0007669"/>
    <property type="project" value="UniProtKB-UniRule"/>
</dbReference>
<sequence>MPAPSLAEQEIHCSFCAKPKTAVAKVIAGPGVYICNECVGLCNDVLNLTSEATANPEVSWPDSMTDEQILELMPRVAAVGAQVDANLRILVGRLRGRGVTWARIGAALGMTRQSAWERFSGEE</sequence>
<dbReference type="GO" id="GO:0046983">
    <property type="term" value="F:protein dimerization activity"/>
    <property type="evidence" value="ECO:0007669"/>
    <property type="project" value="UniProtKB-UniRule"/>
</dbReference>
<accession>A0A8J3R5B2</accession>
<feature type="binding site" evidence="1">
    <location>
        <position position="16"/>
    </location>
    <ligand>
        <name>Zn(2+)</name>
        <dbReference type="ChEBI" id="CHEBI:29105"/>
    </ligand>
</feature>
<dbReference type="AlphaFoldDB" id="A0A8J3R5B2"/>
<organism evidence="3 4">
    <name type="scientific">Sphaerimonospora thailandensis</name>
    <dbReference type="NCBI Taxonomy" id="795644"/>
    <lineage>
        <taxon>Bacteria</taxon>
        <taxon>Bacillati</taxon>
        <taxon>Actinomycetota</taxon>
        <taxon>Actinomycetes</taxon>
        <taxon>Streptosporangiales</taxon>
        <taxon>Streptosporangiaceae</taxon>
        <taxon>Sphaerimonospora</taxon>
    </lineage>
</organism>
<evidence type="ECO:0000259" key="2">
    <source>
        <dbReference type="PROSITE" id="PS51902"/>
    </source>
</evidence>
<dbReference type="Gene3D" id="6.20.220.10">
    <property type="entry name" value="ClpX chaperone, C4-type zinc finger domain"/>
    <property type="match status" value="1"/>
</dbReference>